<reference evidence="1 2" key="1">
    <citation type="journal article" date="2016" name="Nat. Commun.">
        <title>Thousands of microbial genomes shed light on interconnected biogeochemical processes in an aquifer system.</title>
        <authorList>
            <person name="Anantharaman K."/>
            <person name="Brown C.T."/>
            <person name="Hug L.A."/>
            <person name="Sharon I."/>
            <person name="Castelle C.J."/>
            <person name="Probst A.J."/>
            <person name="Thomas B.C."/>
            <person name="Singh A."/>
            <person name="Wilkins M.J."/>
            <person name="Karaoz U."/>
            <person name="Brodie E.L."/>
            <person name="Williams K.H."/>
            <person name="Hubbard S.S."/>
            <person name="Banfield J.F."/>
        </authorList>
    </citation>
    <scope>NUCLEOTIDE SEQUENCE [LARGE SCALE GENOMIC DNA]</scope>
</reference>
<accession>A0A1F7I833</accession>
<dbReference type="STRING" id="1802056.A2954_07655"/>
<comment type="caution">
    <text evidence="1">The sequence shown here is derived from an EMBL/GenBank/DDBJ whole genome shotgun (WGS) entry which is preliminary data.</text>
</comment>
<name>A0A1F7I833_9BACT</name>
<dbReference type="Proteomes" id="UP000177698">
    <property type="component" value="Unassembled WGS sequence"/>
</dbReference>
<organism evidence="1 2">
    <name type="scientific">Candidatus Roizmanbacteria bacterium RIFCSPLOWO2_01_FULL_37_12</name>
    <dbReference type="NCBI Taxonomy" id="1802056"/>
    <lineage>
        <taxon>Bacteria</taxon>
        <taxon>Candidatus Roizmaniibacteriota</taxon>
    </lineage>
</organism>
<gene>
    <name evidence="1" type="ORF">A2954_07655</name>
</gene>
<dbReference type="AlphaFoldDB" id="A0A1F7I833"/>
<evidence type="ECO:0000313" key="2">
    <source>
        <dbReference type="Proteomes" id="UP000177698"/>
    </source>
</evidence>
<evidence type="ECO:0000313" key="1">
    <source>
        <dbReference type="EMBL" id="OGK39529.1"/>
    </source>
</evidence>
<proteinExistence type="predicted"/>
<sequence>MKLDKKKLMLIAGAVLTILIIGAVLISSRKPEIKKPGNEELLPTEVIIPTIDKSVKVSLISSSLGKEVTLQIKGIPSGTETIDYELSYQTAQQGLQGVIGTLQLKPAESEVDKTLTLGTCSSGTCVYHQVTGKIRLNLRFTGEYGDKVFEKEYQI</sequence>
<protein>
    <submittedName>
        <fullName evidence="1">Uncharacterized protein</fullName>
    </submittedName>
</protein>
<dbReference type="EMBL" id="MGAG01000040">
    <property type="protein sequence ID" value="OGK39529.1"/>
    <property type="molecule type" value="Genomic_DNA"/>
</dbReference>